<dbReference type="EMBL" id="Y15043">
    <property type="protein sequence ID" value="CAA75315.1"/>
    <property type="molecule type" value="Genomic_DNA"/>
</dbReference>
<reference evidence="1" key="1">
    <citation type="journal article" date="1994" name="J. Bacteriol.">
        <title>Characterization of the temperate phage TP901-1 and its site-specific integration into Lactococcus lactis subsp. cremoris strains.</title>
        <authorList>
            <person name="Christiansen B."/>
            <person name="Johnsen M.G."/>
            <person name="Stenby E."/>
            <person name="Vogensen F.K."/>
            <person name="Hammer K."/>
        </authorList>
    </citation>
    <scope>NUCLEOTIDE SEQUENCE</scope>
    <source>
        <strain evidence="1">3107</strain>
    </source>
</reference>
<dbReference type="Pfam" id="PF15980">
    <property type="entry name" value="ComGF"/>
    <property type="match status" value="1"/>
</dbReference>
<dbReference type="InterPro" id="IPR016977">
    <property type="entry name" value="ComGF"/>
</dbReference>
<name>O86275_LACLC</name>
<organism evidence="1">
    <name type="scientific">Lactococcus lactis subsp. cremoris</name>
    <name type="common">Streptococcus cremoris</name>
    <dbReference type="NCBI Taxonomy" id="1359"/>
    <lineage>
        <taxon>Bacteria</taxon>
        <taxon>Bacillati</taxon>
        <taxon>Bacillota</taxon>
        <taxon>Bacilli</taxon>
        <taxon>Lactobacillales</taxon>
        <taxon>Streptococcaceae</taxon>
        <taxon>Lactococcus</taxon>
    </lineage>
</organism>
<reference evidence="1" key="3">
    <citation type="journal article" date="2001" name="Microbiology">
        <title>Nucleotide sequence of almost 5kb of the Lactococcus lactis subsp. cremoris 3107 chromosome.</title>
        <authorList>
            <person name="Breuner A."/>
            <person name="Brondsted L."/>
            <person name="Hammer K."/>
        </authorList>
    </citation>
    <scope>NUCLEOTIDE SEQUENCE</scope>
    <source>
        <strain evidence="1">3107</strain>
    </source>
</reference>
<dbReference type="NCBIfam" id="NF041002">
    <property type="entry name" value="pilin_ComGF"/>
    <property type="match status" value="1"/>
</dbReference>
<gene>
    <name evidence="1" type="primary">orf150</name>
</gene>
<dbReference type="PIRSF" id="PIRSF031611">
    <property type="entry name" value="Competence_ComGF"/>
    <property type="match status" value="1"/>
</dbReference>
<sequence>MTMERKFCDLKLKIRAFTLLECLVALLAISGSVLVISGLTRMIEEQMKISQNDSRKDWQIFCEQMRSELSGAKLDNVNQNFLYVTKDKKLRFGLVGDDFRKSDDKGQGYQPMLYDLKGAKIQAEENLIKITIDFDNGGERVFIYRFTDTK</sequence>
<protein>
    <submittedName>
        <fullName evidence="1">Orf150 protein</fullName>
    </submittedName>
</protein>
<proteinExistence type="predicted"/>
<dbReference type="AlphaFoldDB" id="O86275"/>
<evidence type="ECO:0000313" key="1">
    <source>
        <dbReference type="EMBL" id="CAA75315.1"/>
    </source>
</evidence>
<reference evidence="1" key="2">
    <citation type="submission" date="1997-10" db="EMBL/GenBank/DDBJ databases">
        <authorList>
            <person name="Breuner A.G."/>
        </authorList>
    </citation>
    <scope>NUCLEOTIDE SEQUENCE</scope>
    <source>
        <strain evidence="1">3107</strain>
    </source>
</reference>
<accession>O86275</accession>